<dbReference type="FunFam" id="3.40.50.10480:FF:000001">
    <property type="entry name" value="IMP4, U3 small nucleolar ribonucleoprotein"/>
    <property type="match status" value="1"/>
</dbReference>
<evidence type="ECO:0000259" key="1">
    <source>
        <dbReference type="PROSITE" id="PS50833"/>
    </source>
</evidence>
<dbReference type="AlphaFoldDB" id="A0AAD7UKZ7"/>
<comment type="caution">
    <text evidence="2">The sequence shown here is derived from an EMBL/GenBank/DDBJ whole genome shotgun (WGS) entry which is preliminary data.</text>
</comment>
<name>A0AAD7UKZ7_9STRA</name>
<sequence length="293" mass="33582">MTLSRRQVRLRREYLYRRSLEGKEREVYEKKRRIREALAAGKAVPTELVREEAELRQQMAFDDARAMGPRAALDDEYARTLRGERLAKICISTSRSPSSRLKQFSKELKHLFPNSTNVNRGNTKVSDLVDAARRADFSDLVVAHETRGQPDGLVVCHLPLGPTTYFTLSNCVLRHDVVAPNYSVDSPPHLIFHDFNQDDKPLARRIVTVLKCLFPTAKADAKRVVTFYNRDDTISFRHHTYVKRGKDLDLTELGPRFEMTPYQIKLGTLDLAPEASDTEWVLRPYLNSAARVL</sequence>
<accession>A0AAD7UKZ7</accession>
<dbReference type="EMBL" id="JAQMWT010000115">
    <property type="protein sequence ID" value="KAJ8610169.1"/>
    <property type="molecule type" value="Genomic_DNA"/>
</dbReference>
<dbReference type="Proteomes" id="UP001230188">
    <property type="component" value="Unassembled WGS sequence"/>
</dbReference>
<dbReference type="GO" id="GO:0030515">
    <property type="term" value="F:snoRNA binding"/>
    <property type="evidence" value="ECO:0007669"/>
    <property type="project" value="TreeGrafter"/>
</dbReference>
<evidence type="ECO:0000313" key="2">
    <source>
        <dbReference type="EMBL" id="KAJ8610169.1"/>
    </source>
</evidence>
<dbReference type="PANTHER" id="PTHR22734">
    <property type="entry name" value="U3 SMALL NUCLEOLAR RIBONUCLEOPROTEIN PROTEIN IMP4"/>
    <property type="match status" value="1"/>
</dbReference>
<dbReference type="InterPro" id="IPR044281">
    <property type="entry name" value="IMP4/RPF1"/>
</dbReference>
<dbReference type="PROSITE" id="PS50833">
    <property type="entry name" value="BRIX"/>
    <property type="match status" value="1"/>
</dbReference>
<evidence type="ECO:0000313" key="3">
    <source>
        <dbReference type="Proteomes" id="UP001230188"/>
    </source>
</evidence>
<gene>
    <name evidence="2" type="ORF">CTAYLR_008746</name>
</gene>
<dbReference type="Pfam" id="PF04427">
    <property type="entry name" value="Brix"/>
    <property type="match status" value="1"/>
</dbReference>
<dbReference type="GO" id="GO:0042134">
    <property type="term" value="F:rRNA primary transcript binding"/>
    <property type="evidence" value="ECO:0007669"/>
    <property type="project" value="InterPro"/>
</dbReference>
<dbReference type="GO" id="GO:0032040">
    <property type="term" value="C:small-subunit processome"/>
    <property type="evidence" value="ECO:0007669"/>
    <property type="project" value="TreeGrafter"/>
</dbReference>
<dbReference type="GO" id="GO:0042274">
    <property type="term" value="P:ribosomal small subunit biogenesis"/>
    <property type="evidence" value="ECO:0007669"/>
    <property type="project" value="UniProtKB-ARBA"/>
</dbReference>
<dbReference type="InterPro" id="IPR007109">
    <property type="entry name" value="Brix"/>
</dbReference>
<keyword evidence="3" id="KW-1185">Reference proteome</keyword>
<dbReference type="SMART" id="SM00879">
    <property type="entry name" value="Brix"/>
    <property type="match status" value="1"/>
</dbReference>
<dbReference type="GO" id="GO:0006364">
    <property type="term" value="P:rRNA processing"/>
    <property type="evidence" value="ECO:0007669"/>
    <property type="project" value="InterPro"/>
</dbReference>
<reference evidence="2" key="1">
    <citation type="submission" date="2023-01" db="EMBL/GenBank/DDBJ databases">
        <title>Metagenome sequencing of chrysophaentin producing Chrysophaeum taylorii.</title>
        <authorList>
            <person name="Davison J."/>
            <person name="Bewley C."/>
        </authorList>
    </citation>
    <scope>NUCLEOTIDE SEQUENCE</scope>
    <source>
        <strain evidence="2">NIES-1699</strain>
    </source>
</reference>
<dbReference type="GO" id="GO:0034457">
    <property type="term" value="C:Mpp10 complex"/>
    <property type="evidence" value="ECO:0007669"/>
    <property type="project" value="UniProtKB-ARBA"/>
</dbReference>
<dbReference type="Gene3D" id="3.40.50.10480">
    <property type="entry name" value="Probable brix-domain ribosomal biogenesis protein"/>
    <property type="match status" value="1"/>
</dbReference>
<dbReference type="PANTHER" id="PTHR22734:SF2">
    <property type="entry name" value="U3 SMALL NUCLEOLAR RIBONUCLEOPROTEIN PROTEIN IMP4"/>
    <property type="match status" value="1"/>
</dbReference>
<protein>
    <recommendedName>
        <fullName evidence="1">Brix domain-containing protein</fullName>
    </recommendedName>
</protein>
<organism evidence="2 3">
    <name type="scientific">Chrysophaeum taylorii</name>
    <dbReference type="NCBI Taxonomy" id="2483200"/>
    <lineage>
        <taxon>Eukaryota</taxon>
        <taxon>Sar</taxon>
        <taxon>Stramenopiles</taxon>
        <taxon>Ochrophyta</taxon>
        <taxon>Pelagophyceae</taxon>
        <taxon>Pelagomonadales</taxon>
        <taxon>Pelagomonadaceae</taxon>
        <taxon>Chrysophaeum</taxon>
    </lineage>
</organism>
<dbReference type="GO" id="GO:0005654">
    <property type="term" value="C:nucleoplasm"/>
    <property type="evidence" value="ECO:0007669"/>
    <property type="project" value="UniProtKB-ARBA"/>
</dbReference>
<feature type="domain" description="Brix" evidence="1">
    <location>
        <begin position="87"/>
        <end position="270"/>
    </location>
</feature>
<dbReference type="SUPFAM" id="SSF52954">
    <property type="entry name" value="Class II aaRS ABD-related"/>
    <property type="match status" value="1"/>
</dbReference>
<proteinExistence type="predicted"/>